<dbReference type="InterPro" id="IPR011990">
    <property type="entry name" value="TPR-like_helical_dom_sf"/>
</dbReference>
<keyword evidence="4" id="KW-1185">Reference proteome</keyword>
<keyword evidence="1" id="KW-0677">Repeat</keyword>
<evidence type="ECO:0000256" key="1">
    <source>
        <dbReference type="ARBA" id="ARBA00022737"/>
    </source>
</evidence>
<feature type="repeat" description="PPR" evidence="2">
    <location>
        <begin position="76"/>
        <end position="106"/>
    </location>
</feature>
<dbReference type="InterPro" id="IPR046960">
    <property type="entry name" value="PPR_At4g14850-like_plant"/>
</dbReference>
<dbReference type="GO" id="GO:0009451">
    <property type="term" value="P:RNA modification"/>
    <property type="evidence" value="ECO:0007669"/>
    <property type="project" value="InterPro"/>
</dbReference>
<evidence type="ECO:0000313" key="4">
    <source>
        <dbReference type="Proteomes" id="UP000030645"/>
    </source>
</evidence>
<dbReference type="FunFam" id="1.25.40.10:FF:000090">
    <property type="entry name" value="Pentatricopeptide repeat-containing protein, chloroplastic"/>
    <property type="match status" value="1"/>
</dbReference>
<reference evidence="4" key="1">
    <citation type="submission" date="2013-01" db="EMBL/GenBank/DDBJ databases">
        <title>Draft Genome Sequence of a Mulberry Tree, Morus notabilis C.K. Schneid.</title>
        <authorList>
            <person name="He N."/>
            <person name="Zhao S."/>
        </authorList>
    </citation>
    <scope>NUCLEOTIDE SEQUENCE</scope>
</reference>
<organism evidence="3 4">
    <name type="scientific">Morus notabilis</name>
    <dbReference type="NCBI Taxonomy" id="981085"/>
    <lineage>
        <taxon>Eukaryota</taxon>
        <taxon>Viridiplantae</taxon>
        <taxon>Streptophyta</taxon>
        <taxon>Embryophyta</taxon>
        <taxon>Tracheophyta</taxon>
        <taxon>Spermatophyta</taxon>
        <taxon>Magnoliopsida</taxon>
        <taxon>eudicotyledons</taxon>
        <taxon>Gunneridae</taxon>
        <taxon>Pentapetalae</taxon>
        <taxon>rosids</taxon>
        <taxon>fabids</taxon>
        <taxon>Rosales</taxon>
        <taxon>Moraceae</taxon>
        <taxon>Moreae</taxon>
        <taxon>Morus</taxon>
    </lineage>
</organism>
<dbReference type="AlphaFoldDB" id="W9SY74"/>
<feature type="repeat" description="PPR" evidence="2">
    <location>
        <begin position="153"/>
        <end position="183"/>
    </location>
</feature>
<dbReference type="NCBIfam" id="TIGR00756">
    <property type="entry name" value="PPR"/>
    <property type="match status" value="5"/>
</dbReference>
<dbReference type="OrthoDB" id="185373at2759"/>
<gene>
    <name evidence="3" type="ORF">L484_019895</name>
</gene>
<feature type="repeat" description="PPR" evidence="2">
    <location>
        <begin position="316"/>
        <end position="350"/>
    </location>
</feature>
<sequence length="549" mass="61903">MLTLILASTIRELENLFLPTFRNCTHLKTLKKIHALIVKFSLSQSNFLVTKMVDVCDKTGQVEYASLLFQQVVQGNVFLYNAIIKAYANNSRYSLALILYKQMVSQISEDEKNPMLPNKFTFPFVVKSCAGLLCVSLGRQVHAHVWKFGTKSHSITDNALMDMYMKCGSLEYAHKLFEEMRERDLVSWNGLLSGYARLGQMRKARELFEEMPDKSIVSWTVLISGYVGIGCYSEALEIFREMQMLDIEPDEVSVISVLPACAQLGVLEIGKWIHIYSDKNGLSRSTGVCNALIEMYAKCGCIDPALQLFEKMMERDVVSWSTMIGGLANHGKAHEAIELFRDMQRTRIEPNGITFLGLLSACIHAGFWNEGLKYFDSMRKDYHLEPEVEHYGCLVDLLGRSGRLDQALEIVKKMPMKPDSKIWGSLLNSCRIHCNVEIAIVAMEHLLEIEPDDIGNYVLLSNVYAEVGMWEGVSKIRKLIRSKSMKKTPGCSLIEVNNVVEEFVSGDDTKPCSKDLFSMLELLVSHQNVTNKDMIGIASEDCSESIPSS</sequence>
<evidence type="ECO:0000256" key="2">
    <source>
        <dbReference type="PROSITE-ProRule" id="PRU00708"/>
    </source>
</evidence>
<dbReference type="GO" id="GO:0003723">
    <property type="term" value="F:RNA binding"/>
    <property type="evidence" value="ECO:0007669"/>
    <property type="project" value="InterPro"/>
</dbReference>
<dbReference type="Pfam" id="PF13041">
    <property type="entry name" value="PPR_2"/>
    <property type="match status" value="1"/>
</dbReference>
<name>W9SY74_9ROSA</name>
<dbReference type="PANTHER" id="PTHR47926:SF415">
    <property type="entry name" value="PENTATRICOPEPTIDE REPEAT-CONTAINING PROTEIN"/>
    <property type="match status" value="1"/>
</dbReference>
<dbReference type="KEGG" id="mnt:21402812"/>
<dbReference type="Pfam" id="PF01535">
    <property type="entry name" value="PPR"/>
    <property type="match status" value="5"/>
</dbReference>
<dbReference type="Proteomes" id="UP000030645">
    <property type="component" value="Unassembled WGS sequence"/>
</dbReference>
<feature type="repeat" description="PPR" evidence="2">
    <location>
        <begin position="285"/>
        <end position="315"/>
    </location>
</feature>
<evidence type="ECO:0008006" key="5">
    <source>
        <dbReference type="Google" id="ProtNLM"/>
    </source>
</evidence>
<dbReference type="PANTHER" id="PTHR47926">
    <property type="entry name" value="PENTATRICOPEPTIDE REPEAT-CONTAINING PROTEIN"/>
    <property type="match status" value="1"/>
</dbReference>
<feature type="repeat" description="PPR" evidence="2">
    <location>
        <begin position="184"/>
        <end position="218"/>
    </location>
</feature>
<dbReference type="EMBL" id="KE346312">
    <property type="protein sequence ID" value="EXC32781.1"/>
    <property type="molecule type" value="Genomic_DNA"/>
</dbReference>
<dbReference type="InterPro" id="IPR046848">
    <property type="entry name" value="E_motif"/>
</dbReference>
<dbReference type="FunFam" id="1.25.40.10:FF:000348">
    <property type="entry name" value="Pentatricopeptide repeat-containing protein chloroplastic"/>
    <property type="match status" value="1"/>
</dbReference>
<evidence type="ECO:0000313" key="3">
    <source>
        <dbReference type="EMBL" id="EXC32781.1"/>
    </source>
</evidence>
<dbReference type="Pfam" id="PF20431">
    <property type="entry name" value="E_motif"/>
    <property type="match status" value="1"/>
</dbReference>
<dbReference type="InterPro" id="IPR002885">
    <property type="entry name" value="PPR_rpt"/>
</dbReference>
<dbReference type="SUPFAM" id="SSF48452">
    <property type="entry name" value="TPR-like"/>
    <property type="match status" value="1"/>
</dbReference>
<proteinExistence type="predicted"/>
<dbReference type="eggNOG" id="KOG4197">
    <property type="taxonomic scope" value="Eukaryota"/>
</dbReference>
<dbReference type="Gene3D" id="1.25.40.10">
    <property type="entry name" value="Tetratricopeptide repeat domain"/>
    <property type="match status" value="4"/>
</dbReference>
<protein>
    <recommendedName>
        <fullName evidence="5">Pentatricopeptide repeat-containing protein</fullName>
    </recommendedName>
</protein>
<dbReference type="PROSITE" id="PS51375">
    <property type="entry name" value="PPR"/>
    <property type="match status" value="5"/>
</dbReference>
<accession>W9SY74</accession>